<evidence type="ECO:0000256" key="7">
    <source>
        <dbReference type="ARBA" id="ARBA00023125"/>
    </source>
</evidence>
<keyword evidence="4" id="KW-0548">Nucleotidyltransferase</keyword>
<gene>
    <name evidence="10" type="ORF">KFV11_00245</name>
</gene>
<dbReference type="KEGG" id="mequ:KFV11_00245"/>
<name>A0A9Q9F3D5_9STAP</name>
<keyword evidence="3" id="KW-0808">Transferase</keyword>
<comment type="similarity">
    <text evidence="1">Belongs to the DNA polymerase type-A family.</text>
</comment>
<dbReference type="SMART" id="SM00482">
    <property type="entry name" value="POLAc"/>
    <property type="match status" value="1"/>
</dbReference>
<dbReference type="EMBL" id="CP073809">
    <property type="protein sequence ID" value="UTH13844.1"/>
    <property type="molecule type" value="Genomic_DNA"/>
</dbReference>
<accession>A0A9Q9F3D5</accession>
<protein>
    <recommendedName>
        <fullName evidence="2">DNA-directed DNA polymerase</fullName>
        <ecNumber evidence="2">2.7.7.7</ecNumber>
    </recommendedName>
</protein>
<evidence type="ECO:0000256" key="3">
    <source>
        <dbReference type="ARBA" id="ARBA00022679"/>
    </source>
</evidence>
<dbReference type="Gene3D" id="3.30.70.370">
    <property type="match status" value="1"/>
</dbReference>
<organism evidence="10 11">
    <name type="scientific">Macrococcus equipercicus</name>
    <dbReference type="NCBI Taxonomy" id="69967"/>
    <lineage>
        <taxon>Bacteria</taxon>
        <taxon>Bacillati</taxon>
        <taxon>Bacillota</taxon>
        <taxon>Bacilli</taxon>
        <taxon>Bacillales</taxon>
        <taxon>Staphylococcaceae</taxon>
        <taxon>Macrococcus</taxon>
    </lineage>
</organism>
<evidence type="ECO:0000256" key="1">
    <source>
        <dbReference type="ARBA" id="ARBA00007705"/>
    </source>
</evidence>
<dbReference type="InterPro" id="IPR043502">
    <property type="entry name" value="DNA/RNA_pol_sf"/>
</dbReference>
<dbReference type="Pfam" id="PF00476">
    <property type="entry name" value="DNA_pol_A"/>
    <property type="match status" value="1"/>
</dbReference>
<evidence type="ECO:0000256" key="5">
    <source>
        <dbReference type="ARBA" id="ARBA00022705"/>
    </source>
</evidence>
<keyword evidence="5" id="KW-0235">DNA replication</keyword>
<dbReference type="PANTHER" id="PTHR10133">
    <property type="entry name" value="DNA POLYMERASE I"/>
    <property type="match status" value="1"/>
</dbReference>
<proteinExistence type="inferred from homology"/>
<evidence type="ECO:0000313" key="10">
    <source>
        <dbReference type="EMBL" id="UTH13844.1"/>
    </source>
</evidence>
<keyword evidence="7" id="KW-0238">DNA-binding</keyword>
<evidence type="ECO:0000259" key="9">
    <source>
        <dbReference type="SMART" id="SM00482"/>
    </source>
</evidence>
<dbReference type="GO" id="GO:0006261">
    <property type="term" value="P:DNA-templated DNA replication"/>
    <property type="evidence" value="ECO:0007669"/>
    <property type="project" value="InterPro"/>
</dbReference>
<dbReference type="RefSeq" id="WP_254249993.1">
    <property type="nucleotide sequence ID" value="NZ_CP073809.1"/>
</dbReference>
<dbReference type="EC" id="2.7.7.7" evidence="2"/>
<dbReference type="InterPro" id="IPR002298">
    <property type="entry name" value="DNA_polymerase_A"/>
</dbReference>
<dbReference type="PROSITE" id="PS00447">
    <property type="entry name" value="DNA_POLYMERASE_A"/>
    <property type="match status" value="1"/>
</dbReference>
<dbReference type="Gene3D" id="1.10.150.20">
    <property type="entry name" value="5' to 3' exonuclease, C-terminal subdomain"/>
    <property type="match status" value="1"/>
</dbReference>
<evidence type="ECO:0000256" key="4">
    <source>
        <dbReference type="ARBA" id="ARBA00022695"/>
    </source>
</evidence>
<evidence type="ECO:0000256" key="8">
    <source>
        <dbReference type="ARBA" id="ARBA00049244"/>
    </source>
</evidence>
<feature type="domain" description="DNA-directed DNA polymerase family A palm" evidence="9">
    <location>
        <begin position="180"/>
        <end position="373"/>
    </location>
</feature>
<dbReference type="GO" id="GO:0003677">
    <property type="term" value="F:DNA binding"/>
    <property type="evidence" value="ECO:0007669"/>
    <property type="project" value="UniProtKB-KW"/>
</dbReference>
<dbReference type="Proteomes" id="UP001057381">
    <property type="component" value="Chromosome"/>
</dbReference>
<dbReference type="GO" id="GO:0006302">
    <property type="term" value="P:double-strand break repair"/>
    <property type="evidence" value="ECO:0007669"/>
    <property type="project" value="TreeGrafter"/>
</dbReference>
<comment type="catalytic activity">
    <reaction evidence="8">
        <text>DNA(n) + a 2'-deoxyribonucleoside 5'-triphosphate = DNA(n+1) + diphosphate</text>
        <dbReference type="Rhea" id="RHEA:22508"/>
        <dbReference type="Rhea" id="RHEA-COMP:17339"/>
        <dbReference type="Rhea" id="RHEA-COMP:17340"/>
        <dbReference type="ChEBI" id="CHEBI:33019"/>
        <dbReference type="ChEBI" id="CHEBI:61560"/>
        <dbReference type="ChEBI" id="CHEBI:173112"/>
        <dbReference type="EC" id="2.7.7.7"/>
    </reaction>
</comment>
<sequence>MLQHIYMVPKGIKQADLLQYKNALTEVNPTFKALEDLENEFNRTVLKRLNNTKICIHRDWLDYQQHTFNIKINQLCSDIGISPSLSSDDLMNLLKCQIENEGLKVSTDLKYLKDNKHIHPSYKVLLSLVKTNIFHKQWYWKLIPLLNNDEGRIEISGHWSSYTSYSGRVTATNLNLTSLPNTMKTYVVPSKEDTTIWSIDFNNAELRCVGYLSQDKQLLKDLTEGVDVHSVIGSMIKKVCNQPLNNDELRKAAKRFIFAMLYGAGDTTLCNILVKNGVCATVYDVKRLKQFIYERYSFLETYFEQTVKREWVDTFYGPIYPLVTMSGPQKKNFAFQSMIASALKLLAITCDRQKLEVINLIHDEVWVQVPNSNETIWKKQLKKQFTKILIKDHPNFPVQGFLKIETMEEKYNGKI</sequence>
<dbReference type="PANTHER" id="PTHR10133:SF27">
    <property type="entry name" value="DNA POLYMERASE NU"/>
    <property type="match status" value="1"/>
</dbReference>
<keyword evidence="6" id="KW-0239">DNA-directed DNA polymerase</keyword>
<dbReference type="SUPFAM" id="SSF56672">
    <property type="entry name" value="DNA/RNA polymerases"/>
    <property type="match status" value="1"/>
</dbReference>
<dbReference type="GO" id="GO:0003887">
    <property type="term" value="F:DNA-directed DNA polymerase activity"/>
    <property type="evidence" value="ECO:0007669"/>
    <property type="project" value="UniProtKB-KW"/>
</dbReference>
<reference evidence="10" key="1">
    <citation type="submission" date="2021-04" db="EMBL/GenBank/DDBJ databases">
        <title>Complete Genome Sequences of Macrococcus spp. from dog and cattle.</title>
        <authorList>
            <person name="Schwendener S."/>
            <person name="Perreten V."/>
        </authorList>
    </citation>
    <scope>NUCLEOTIDE SEQUENCE</scope>
    <source>
        <strain evidence="10">Epi0143-OL</strain>
    </source>
</reference>
<dbReference type="InterPro" id="IPR019760">
    <property type="entry name" value="DNA-dir_DNA_pol_A_CS"/>
</dbReference>
<dbReference type="InterPro" id="IPR001098">
    <property type="entry name" value="DNA-dir_DNA_pol_A_palm_dom"/>
</dbReference>
<evidence type="ECO:0000313" key="11">
    <source>
        <dbReference type="Proteomes" id="UP001057381"/>
    </source>
</evidence>
<dbReference type="AlphaFoldDB" id="A0A9Q9F3D5"/>
<evidence type="ECO:0000256" key="2">
    <source>
        <dbReference type="ARBA" id="ARBA00012417"/>
    </source>
</evidence>
<evidence type="ECO:0000256" key="6">
    <source>
        <dbReference type="ARBA" id="ARBA00022932"/>
    </source>
</evidence>